<feature type="compositionally biased region" description="Basic residues" evidence="2">
    <location>
        <begin position="313"/>
        <end position="333"/>
    </location>
</feature>
<evidence type="ECO:0000256" key="3">
    <source>
        <dbReference type="SAM" id="Phobius"/>
    </source>
</evidence>
<keyword evidence="3" id="KW-0472">Membrane</keyword>
<comment type="caution">
    <text evidence="4">The sequence shown here is derived from an EMBL/GenBank/DDBJ whole genome shotgun (WGS) entry which is preliminary data.</text>
</comment>
<dbReference type="PANTHER" id="PTHR21535">
    <property type="entry name" value="MAGNESIUM AND COBALT TRANSPORT PROTEIN/MITOCHONDRIAL IMPORT INNER MEMBRANE TRANSLOCASE SUBUNIT TIM8"/>
    <property type="match status" value="1"/>
</dbReference>
<dbReference type="Gene3D" id="3.30.460.20">
    <property type="entry name" value="CorA soluble domain-like"/>
    <property type="match status" value="1"/>
</dbReference>
<evidence type="ECO:0000313" key="5">
    <source>
        <dbReference type="Proteomes" id="UP000636479"/>
    </source>
</evidence>
<dbReference type="GeneID" id="59344139"/>
<evidence type="ECO:0000256" key="2">
    <source>
        <dbReference type="SAM" id="MobiDB-lite"/>
    </source>
</evidence>
<dbReference type="GO" id="GO:0010961">
    <property type="term" value="P:intracellular magnesium ion homeostasis"/>
    <property type="evidence" value="ECO:0007669"/>
    <property type="project" value="TreeGrafter"/>
</dbReference>
<dbReference type="Proteomes" id="UP000636479">
    <property type="component" value="Unassembled WGS sequence"/>
</dbReference>
<dbReference type="InterPro" id="IPR044089">
    <property type="entry name" value="Alr1-like"/>
</dbReference>
<dbReference type="SUPFAM" id="SSF143865">
    <property type="entry name" value="CorA soluble domain-like"/>
    <property type="match status" value="1"/>
</dbReference>
<feature type="compositionally biased region" description="Basic and acidic residues" evidence="2">
    <location>
        <begin position="119"/>
        <end position="142"/>
    </location>
</feature>
<dbReference type="GO" id="GO:0015095">
    <property type="term" value="F:magnesium ion transmembrane transporter activity"/>
    <property type="evidence" value="ECO:0007669"/>
    <property type="project" value="InterPro"/>
</dbReference>
<dbReference type="OrthoDB" id="29879at2759"/>
<keyword evidence="1" id="KW-0175">Coiled coil</keyword>
<dbReference type="EMBL" id="JACAZF010000004">
    <property type="protein sequence ID" value="KAF7306896.1"/>
    <property type="molecule type" value="Genomic_DNA"/>
</dbReference>
<dbReference type="Gene3D" id="1.20.58.340">
    <property type="entry name" value="Magnesium transport protein CorA, transmembrane region"/>
    <property type="match status" value="1"/>
</dbReference>
<dbReference type="CDD" id="cd12829">
    <property type="entry name" value="Alr1p-like"/>
    <property type="match status" value="1"/>
</dbReference>
<reference evidence="4" key="1">
    <citation type="submission" date="2020-05" db="EMBL/GenBank/DDBJ databases">
        <title>Mycena genomes resolve the evolution of fungal bioluminescence.</title>
        <authorList>
            <person name="Tsai I.J."/>
        </authorList>
    </citation>
    <scope>NUCLEOTIDE SEQUENCE</scope>
    <source>
        <strain evidence="4">171206Taipei</strain>
    </source>
</reference>
<evidence type="ECO:0000256" key="1">
    <source>
        <dbReference type="SAM" id="Coils"/>
    </source>
</evidence>
<dbReference type="InterPro" id="IPR009292">
    <property type="entry name" value="RRP36"/>
</dbReference>
<keyword evidence="3" id="KW-1133">Transmembrane helix</keyword>
<feature type="region of interest" description="Disordered" evidence="2">
    <location>
        <begin position="301"/>
        <end position="377"/>
    </location>
</feature>
<keyword evidence="3" id="KW-0812">Transmembrane</keyword>
<feature type="transmembrane region" description="Helical" evidence="3">
    <location>
        <begin position="894"/>
        <end position="917"/>
    </location>
</feature>
<evidence type="ECO:0000313" key="4">
    <source>
        <dbReference type="EMBL" id="KAF7306896.1"/>
    </source>
</evidence>
<protein>
    <recommendedName>
        <fullName evidence="6">Ribosomal RNA-processing protein 36</fullName>
    </recommendedName>
</protein>
<feature type="region of interest" description="Disordered" evidence="2">
    <location>
        <begin position="1"/>
        <end position="80"/>
    </location>
</feature>
<dbReference type="Pfam" id="PF06102">
    <property type="entry name" value="RRP36"/>
    <property type="match status" value="1"/>
</dbReference>
<dbReference type="InterPro" id="IPR045861">
    <property type="entry name" value="CorA_cytoplasmic_dom"/>
</dbReference>
<evidence type="ECO:0008006" key="6">
    <source>
        <dbReference type="Google" id="ProtNLM"/>
    </source>
</evidence>
<dbReference type="GO" id="GO:0016020">
    <property type="term" value="C:membrane"/>
    <property type="evidence" value="ECO:0007669"/>
    <property type="project" value="InterPro"/>
</dbReference>
<accession>A0A8H6SYC7</accession>
<feature type="region of interest" description="Disordered" evidence="2">
    <location>
        <begin position="93"/>
        <end position="167"/>
    </location>
</feature>
<dbReference type="RefSeq" id="XP_037221915.1">
    <property type="nucleotide sequence ID" value="XM_037361623.1"/>
</dbReference>
<dbReference type="InterPro" id="IPR002523">
    <property type="entry name" value="MgTranspt_CorA/ZnTranspt_ZntB"/>
</dbReference>
<organism evidence="4 5">
    <name type="scientific">Mycena indigotica</name>
    <dbReference type="NCBI Taxonomy" id="2126181"/>
    <lineage>
        <taxon>Eukaryota</taxon>
        <taxon>Fungi</taxon>
        <taxon>Dikarya</taxon>
        <taxon>Basidiomycota</taxon>
        <taxon>Agaricomycotina</taxon>
        <taxon>Agaricomycetes</taxon>
        <taxon>Agaricomycetidae</taxon>
        <taxon>Agaricales</taxon>
        <taxon>Marasmiineae</taxon>
        <taxon>Mycenaceae</taxon>
        <taxon>Mycena</taxon>
    </lineage>
</organism>
<dbReference type="AlphaFoldDB" id="A0A8H6SYC7"/>
<feature type="compositionally biased region" description="Acidic residues" evidence="2">
    <location>
        <begin position="53"/>
        <end position="68"/>
    </location>
</feature>
<proteinExistence type="predicted"/>
<dbReference type="PANTHER" id="PTHR21535:SF90">
    <property type="entry name" value="CORA METAL ION TRANSPORTER"/>
    <property type="match status" value="1"/>
</dbReference>
<feature type="coiled-coil region" evidence="1">
    <location>
        <begin position="197"/>
        <end position="246"/>
    </location>
</feature>
<keyword evidence="5" id="KW-1185">Reference proteome</keyword>
<name>A0A8H6SYC7_9AGAR</name>
<feature type="compositionally biased region" description="Low complexity" evidence="2">
    <location>
        <begin position="8"/>
        <end position="20"/>
    </location>
</feature>
<feature type="compositionally biased region" description="Acidic residues" evidence="2">
    <location>
        <begin position="101"/>
        <end position="117"/>
    </location>
</feature>
<gene>
    <name evidence="4" type="ORF">MIND_00482100</name>
</gene>
<sequence length="928" mass="104466">MPRRPRPASRNAPKAKASSPVLPVDEPELSDEHSEASEDGEAEDADAPRVVQWEDEAEGTSSEDEEDTAPPTLNSLEQDLSALPLGALVKAQRALKHAEVSEDEDEMSSSDEEEPDLEPSQKGKGKELKPEWSTKPRHDIPKRTSKHAPTEVTSKRPVTRRRIVVESDKIQPRDPRFLSFAGQLAPEKFQHNYGFLADSHKTELQTLRENLKLARKRVASSPRDLREEREAEVQRLERAVKRTESLVNQDRKGKIDRDALAALRETEKAKQKDGKKAWWMKTSEKKEVIMRARYEALASEGGSRAVKKAIEKKQRKIGQKEKKSRPFGKGLKRVRNDEGVGRITTMSASWEDDSDIFRGEPPQRSPSPTPSSQSSASRFGRLGAIAAVVELAISRWAKNESSSDSSSSSSSSHSRRTKSVFEISSRIALFHAREHVRQIPRHFALYLPPSLAHGEPICRTTDLSSILTQLHAMLQKPSTRRRQRLDYMLPDQLPNRLGAPSRAASFTDLTGLAKGKHKEANRPMPKAWFLEVSSPTWDDLSAIGKLLHLHPLTLEDILVKDDREKVEHFDKLGYYFLSFKAIKSWDAREMEGDEDSQGSVAESNIYLVVFKEGVCCFSFTDVSEHTDRVRSRLLRLDSAANMTSDWIAHGILDSVVDSFFPFLANGLEKEVMLIENIVFSATDFPAVTSEPSHSEKSEVSEKNPPLVELDEKSLARLERIHLHPHRSSLMVNLRFPNLRWRWWSRPPKSRIKPNTSTLHRMARVRRLVTSLARLLSAKGEVVAQLRKRLLTPPHGGSPTSESIEVAIYFGDVQDHIITLETSLAHYERMLSQSHPLYISQVRTAAATSKGGTDKALVYLTGVSIGVLCIQTIQGVFSINVTIPRNALNGHRYSMFAIVLCLDVLILAAFAQLLYYWWDKAKKRKPASL</sequence>
<dbReference type="Pfam" id="PF01544">
    <property type="entry name" value="CorA"/>
    <property type="match status" value="1"/>
</dbReference>